<evidence type="ECO:0000313" key="9">
    <source>
        <dbReference type="Proteomes" id="UP001642540"/>
    </source>
</evidence>
<feature type="chain" id="PRO_5046222502" description="AB hydrolase-1 domain-containing protein" evidence="6">
    <location>
        <begin position="28"/>
        <end position="451"/>
    </location>
</feature>
<dbReference type="InterPro" id="IPR029058">
    <property type="entry name" value="AB_hydrolase_fold"/>
</dbReference>
<dbReference type="Gene3D" id="3.40.50.1820">
    <property type="entry name" value="alpha/beta hydrolase"/>
    <property type="match status" value="1"/>
</dbReference>
<dbReference type="EMBL" id="CAXLJM020000001">
    <property type="protein sequence ID" value="CAL8068154.1"/>
    <property type="molecule type" value="Genomic_DNA"/>
</dbReference>
<name>A0ABP1PJJ9_9HEXA</name>
<evidence type="ECO:0000259" key="7">
    <source>
        <dbReference type="Pfam" id="PF00561"/>
    </source>
</evidence>
<accession>A0ABP1PJJ9</accession>
<evidence type="ECO:0000256" key="4">
    <source>
        <dbReference type="ARBA" id="ARBA00023098"/>
    </source>
</evidence>
<evidence type="ECO:0000256" key="5">
    <source>
        <dbReference type="ARBA" id="ARBA00023180"/>
    </source>
</evidence>
<evidence type="ECO:0000256" key="6">
    <source>
        <dbReference type="SAM" id="SignalP"/>
    </source>
</evidence>
<evidence type="ECO:0000256" key="1">
    <source>
        <dbReference type="ARBA" id="ARBA00010701"/>
    </source>
</evidence>
<keyword evidence="2 6" id="KW-0732">Signal</keyword>
<feature type="signal peptide" evidence="6">
    <location>
        <begin position="1"/>
        <end position="27"/>
    </location>
</feature>
<dbReference type="SUPFAM" id="SSF53474">
    <property type="entry name" value="alpha/beta-Hydrolases"/>
    <property type="match status" value="1"/>
</dbReference>
<gene>
    <name evidence="8" type="ORF">ODALV1_LOCUS137</name>
</gene>
<comment type="caution">
    <text evidence="8">The sequence shown here is derived from an EMBL/GenBank/DDBJ whole genome shotgun (WGS) entry which is preliminary data.</text>
</comment>
<evidence type="ECO:0000313" key="8">
    <source>
        <dbReference type="EMBL" id="CAL8068154.1"/>
    </source>
</evidence>
<dbReference type="Proteomes" id="UP001642540">
    <property type="component" value="Unassembled WGS sequence"/>
</dbReference>
<keyword evidence="4" id="KW-0443">Lipid metabolism</keyword>
<keyword evidence="9" id="KW-1185">Reference proteome</keyword>
<reference evidence="8 9" key="1">
    <citation type="submission" date="2024-08" db="EMBL/GenBank/DDBJ databases">
        <authorList>
            <person name="Cucini C."/>
            <person name="Frati F."/>
        </authorList>
    </citation>
    <scope>NUCLEOTIDE SEQUENCE [LARGE SCALE GENOMIC DNA]</scope>
</reference>
<dbReference type="InterPro" id="IPR000073">
    <property type="entry name" value="AB_hydrolase_1"/>
</dbReference>
<protein>
    <recommendedName>
        <fullName evidence="7">AB hydrolase-1 domain-containing protein</fullName>
    </recommendedName>
</protein>
<evidence type="ECO:0000256" key="3">
    <source>
        <dbReference type="ARBA" id="ARBA00022963"/>
    </source>
</evidence>
<comment type="similarity">
    <text evidence="1">Belongs to the AB hydrolase superfamily. Lipase family.</text>
</comment>
<dbReference type="PIRSF" id="PIRSF000862">
    <property type="entry name" value="Steryl_ester_lip"/>
    <property type="match status" value="1"/>
</dbReference>
<evidence type="ECO:0000256" key="2">
    <source>
        <dbReference type="ARBA" id="ARBA00022729"/>
    </source>
</evidence>
<keyword evidence="5" id="KW-0325">Glycoprotein</keyword>
<organism evidence="8 9">
    <name type="scientific">Orchesella dallaii</name>
    <dbReference type="NCBI Taxonomy" id="48710"/>
    <lineage>
        <taxon>Eukaryota</taxon>
        <taxon>Metazoa</taxon>
        <taxon>Ecdysozoa</taxon>
        <taxon>Arthropoda</taxon>
        <taxon>Hexapoda</taxon>
        <taxon>Collembola</taxon>
        <taxon>Entomobryomorpha</taxon>
        <taxon>Entomobryoidea</taxon>
        <taxon>Orchesellidae</taxon>
        <taxon>Orchesellinae</taxon>
        <taxon>Orchesella</taxon>
    </lineage>
</organism>
<keyword evidence="3" id="KW-0442">Lipid degradation</keyword>
<feature type="domain" description="AB hydrolase-1" evidence="7">
    <location>
        <begin position="117"/>
        <end position="239"/>
    </location>
</feature>
<dbReference type="InterPro" id="IPR025483">
    <property type="entry name" value="Lipase_euk"/>
</dbReference>
<dbReference type="PANTHER" id="PTHR11005">
    <property type="entry name" value="LYSOSOMAL ACID LIPASE-RELATED"/>
    <property type="match status" value="1"/>
</dbReference>
<sequence length="451" mass="50780">MGSTAHFWRLCSFLLLIGLCGRENCQALFGTRKCAPFRQNNFINTILSLSSTECRESVKQNPFRLTKRRKKLSTIQELQSQGFVASIHTILSKDGYYSTIIRISGSLRSPPKLGKQAVLLLHGLGARGESWMIQPGNRNLAFILANGGYEVWLANLRGSTQSLNHTRFNAKLNLSYWNFGFEEIAIFDLPQFVDLILKETGTDKLHLACHSSGCTIYLVGLSEFPELNDKFKSSFLLAPAAYLGHGYGPIAKLAVIIGTPLEQILFKLFGGRVTSETQGLARALGFKGLHNFCEWSAIRCGLCERFHFAMFGADAPQFNYSDIANMVAKSQDNTGWKQLVHFGQNLLACGFNKYDFGRKRNLELYGMENPPQYELGRLKVPTYIFYGEADNFITPRDLAKTRDAIPSTYMKGFHRVDWPLFNHVDFLMAKDADVLVYNKILRTLNSLDSNS</sequence>
<dbReference type="Pfam" id="PF00561">
    <property type="entry name" value="Abhydrolase_1"/>
    <property type="match status" value="1"/>
</dbReference>
<proteinExistence type="inferred from homology"/>